<dbReference type="GO" id="GO:0006099">
    <property type="term" value="P:tricarboxylic acid cycle"/>
    <property type="evidence" value="ECO:0007669"/>
    <property type="project" value="UniProtKB-KW"/>
</dbReference>
<dbReference type="InterPro" id="IPR016102">
    <property type="entry name" value="Succinyl-CoA_synth-like"/>
</dbReference>
<dbReference type="InterPro" id="IPR032875">
    <property type="entry name" value="Succ_CoA_lig_flav_dom"/>
</dbReference>
<dbReference type="FunFam" id="3.30.1490.20:FF:000020">
    <property type="entry name" value="Protein lysine acetyltransferase"/>
    <property type="match status" value="1"/>
</dbReference>
<dbReference type="PANTHER" id="PTHR42793:SF1">
    <property type="entry name" value="PEPTIDYL-LYSINE N-ACETYLTRANSFERASE PATZ"/>
    <property type="match status" value="1"/>
</dbReference>
<dbReference type="Pfam" id="PF13380">
    <property type="entry name" value="CoA_binding_2"/>
    <property type="match status" value="1"/>
</dbReference>
<dbReference type="GO" id="GO:0046872">
    <property type="term" value="F:metal ion binding"/>
    <property type="evidence" value="ECO:0007669"/>
    <property type="project" value="InterPro"/>
</dbReference>
<keyword evidence="3" id="KW-0067">ATP-binding</keyword>
<dbReference type="SUPFAM" id="SSF52210">
    <property type="entry name" value="Succinyl-CoA synthetase domains"/>
    <property type="match status" value="2"/>
</dbReference>
<reference evidence="5" key="1">
    <citation type="journal article" date="2014" name="Int. J. Syst. Evol. Microbiol.">
        <title>Complete genome sequence of Corynebacterium casei LMG S-19264T (=DSM 44701T), isolated from a smear-ripened cheese.</title>
        <authorList>
            <consortium name="US DOE Joint Genome Institute (JGI-PGF)"/>
            <person name="Walter F."/>
            <person name="Albersmeier A."/>
            <person name="Kalinowski J."/>
            <person name="Ruckert C."/>
        </authorList>
    </citation>
    <scope>NUCLEOTIDE SEQUENCE</scope>
    <source>
        <strain evidence="5">CGMCC 1.15725</strain>
    </source>
</reference>
<sequence length="710" mass="73870">MTRVHPRRADPTAIRRLLRPRSVAILGVSATPTALGSAVLRNLDRAGYAGEIHLINPKYTELYGRPCLRSVDDLPDGVDCVVLAIPRAAVLEVLAACGRKGIGGAIVFSAGFAEAGESGRADQARIAEIARTHGMAVEGPNCLGMVNYVDGAPLTFVDIPQHRPSDGAGIAILSQSGAMAAVLTVGLRHRGLNLAYSVSTGNEAASGIEDYLEELLDDPQVPVIAMIVEQFREPGRFLDLAGEARRRGKRLVLLHPGRSSAARASAATHTGAMVGDYQVMRTKVGHAGVVVVDRLEMLLDVAEIMARCPTLPQGGAAVMTESGAFKAVTLDLSEEVGLDLPPIGAETAALLRAALPDFIPPTNPLDLTAQALVDPDLYNRTLPALLGDAAYGAVLMGIILSDPETCALKFPAILSAIQRLRPEKPLIFAGLDEGAEVPSAYVDELRALGVPFFPTAERALAAIACLARACLARAGQAERAVPVEPVVPLVLSPGVIPEYRAKAILQTLGIPVPEGALAGTLAEAQAIAERVGYPVALKAQSQALSHKSDVGGVVLGLATAVALAEGWDRLHRAIGAARPGLALDGVLVEAMGRKGTELIVGARNDPDWGPVLLVGLGGVLAEALGDVRLLPPDLSHEAIVQELHRLKAGALLRGFRGSPPLDVDAAARIAARLGAFMLANPAVAEVDINPVVLLPAGEGALALDALISVE</sequence>
<feature type="domain" description="ATP-grasp" evidence="4">
    <location>
        <begin position="502"/>
        <end position="539"/>
    </location>
</feature>
<dbReference type="EMBL" id="BMJQ01000020">
    <property type="protein sequence ID" value="GGF43895.1"/>
    <property type="molecule type" value="Genomic_DNA"/>
</dbReference>
<accession>A0A8J2Z087</accession>
<dbReference type="Gene3D" id="3.30.1490.20">
    <property type="entry name" value="ATP-grasp fold, A domain"/>
    <property type="match status" value="1"/>
</dbReference>
<dbReference type="InterPro" id="IPR036291">
    <property type="entry name" value="NAD(P)-bd_dom_sf"/>
</dbReference>
<dbReference type="SUPFAM" id="SSF56059">
    <property type="entry name" value="Glutathione synthetase ATP-binding domain-like"/>
    <property type="match status" value="1"/>
</dbReference>
<dbReference type="Gene3D" id="3.40.50.720">
    <property type="entry name" value="NAD(P)-binding Rossmann-like Domain"/>
    <property type="match status" value="1"/>
</dbReference>
<keyword evidence="6" id="KW-1185">Reference proteome</keyword>
<dbReference type="PANTHER" id="PTHR42793">
    <property type="entry name" value="COA BINDING DOMAIN CONTAINING PROTEIN"/>
    <property type="match status" value="1"/>
</dbReference>
<dbReference type="InterPro" id="IPR011761">
    <property type="entry name" value="ATP-grasp"/>
</dbReference>
<keyword evidence="3" id="KW-0547">Nucleotide-binding</keyword>
<name>A0A8J2Z087_9PROT</name>
<dbReference type="RefSeq" id="WP_189051669.1">
    <property type="nucleotide sequence ID" value="NZ_BMJQ01000020.1"/>
</dbReference>
<dbReference type="Proteomes" id="UP000646365">
    <property type="component" value="Unassembled WGS sequence"/>
</dbReference>
<comment type="caution">
    <text evidence="5">The sequence shown here is derived from an EMBL/GenBank/DDBJ whole genome shotgun (WGS) entry which is preliminary data.</text>
</comment>
<dbReference type="SMART" id="SM00881">
    <property type="entry name" value="CoA_binding"/>
    <property type="match status" value="1"/>
</dbReference>
<dbReference type="SUPFAM" id="SSF51735">
    <property type="entry name" value="NAD(P)-binding Rossmann-fold domains"/>
    <property type="match status" value="1"/>
</dbReference>
<dbReference type="Gene3D" id="3.30.470.20">
    <property type="entry name" value="ATP-grasp fold, B domain"/>
    <property type="match status" value="1"/>
</dbReference>
<evidence type="ECO:0000256" key="3">
    <source>
        <dbReference type="PROSITE-ProRule" id="PRU00409"/>
    </source>
</evidence>
<comment type="similarity">
    <text evidence="2">In the N-terminal section; belongs to the acetate CoA ligase alpha subunit family.</text>
</comment>
<dbReference type="Pfam" id="PF13607">
    <property type="entry name" value="Succ_CoA_lig"/>
    <property type="match status" value="1"/>
</dbReference>
<dbReference type="InterPro" id="IPR003781">
    <property type="entry name" value="CoA-bd"/>
</dbReference>
<proteinExistence type="inferred from homology"/>
<keyword evidence="1" id="KW-0816">Tricarboxylic acid cycle</keyword>
<evidence type="ECO:0000313" key="5">
    <source>
        <dbReference type="EMBL" id="GGF43895.1"/>
    </source>
</evidence>
<dbReference type="InterPro" id="IPR013815">
    <property type="entry name" value="ATP_grasp_subdomain_1"/>
</dbReference>
<organism evidence="5 6">
    <name type="scientific">Aliidongia dinghuensis</name>
    <dbReference type="NCBI Taxonomy" id="1867774"/>
    <lineage>
        <taxon>Bacteria</taxon>
        <taxon>Pseudomonadati</taxon>
        <taxon>Pseudomonadota</taxon>
        <taxon>Alphaproteobacteria</taxon>
        <taxon>Rhodospirillales</taxon>
        <taxon>Dongiaceae</taxon>
        <taxon>Aliidongia</taxon>
    </lineage>
</organism>
<dbReference type="PROSITE" id="PS50975">
    <property type="entry name" value="ATP_GRASP"/>
    <property type="match status" value="1"/>
</dbReference>
<dbReference type="Pfam" id="PF13549">
    <property type="entry name" value="ATP-grasp_5"/>
    <property type="match status" value="1"/>
</dbReference>
<protein>
    <submittedName>
        <fullName evidence="5">Acetyl-CoA synthetase</fullName>
    </submittedName>
</protein>
<dbReference type="GO" id="GO:0005524">
    <property type="term" value="F:ATP binding"/>
    <property type="evidence" value="ECO:0007669"/>
    <property type="project" value="UniProtKB-UniRule"/>
</dbReference>
<evidence type="ECO:0000256" key="1">
    <source>
        <dbReference type="ARBA" id="ARBA00022532"/>
    </source>
</evidence>
<evidence type="ECO:0000313" key="6">
    <source>
        <dbReference type="Proteomes" id="UP000646365"/>
    </source>
</evidence>
<evidence type="ECO:0000259" key="4">
    <source>
        <dbReference type="PROSITE" id="PS50975"/>
    </source>
</evidence>
<dbReference type="AlphaFoldDB" id="A0A8J2Z087"/>
<reference evidence="5" key="2">
    <citation type="submission" date="2020-09" db="EMBL/GenBank/DDBJ databases">
        <authorList>
            <person name="Sun Q."/>
            <person name="Zhou Y."/>
        </authorList>
    </citation>
    <scope>NUCLEOTIDE SEQUENCE</scope>
    <source>
        <strain evidence="5">CGMCC 1.15725</strain>
    </source>
</reference>
<evidence type="ECO:0000256" key="2">
    <source>
        <dbReference type="ARBA" id="ARBA00060888"/>
    </source>
</evidence>
<dbReference type="Gene3D" id="3.40.50.261">
    <property type="entry name" value="Succinyl-CoA synthetase domains"/>
    <property type="match status" value="2"/>
</dbReference>
<gene>
    <name evidence="5" type="ORF">GCM10011611_57870</name>
</gene>